<accession>A0A2A3L386</accession>
<dbReference type="Proteomes" id="UP000218842">
    <property type="component" value="Unassembled WGS sequence"/>
</dbReference>
<dbReference type="AlphaFoldDB" id="A0A2A3L386"/>
<feature type="region of interest" description="Disordered" evidence="1">
    <location>
        <begin position="39"/>
        <end position="61"/>
    </location>
</feature>
<evidence type="ECO:0000313" key="2">
    <source>
        <dbReference type="EMBL" id="PBJ30679.1"/>
    </source>
</evidence>
<gene>
    <name evidence="2" type="ORF">XV03_22425</name>
</gene>
<evidence type="ECO:0000313" key="3">
    <source>
        <dbReference type="Proteomes" id="UP000218842"/>
    </source>
</evidence>
<reference evidence="2 3" key="1">
    <citation type="journal article" date="2017" name="Genome Biol. Evol.">
        <title>Population Structure and Local Adaptation of MAC Lung Disease Agent Mycobacterium avium subsp. hominissuis.</title>
        <authorList>
            <person name="Yano H."/>
            <person name="Iwamoto T."/>
            <person name="Nishiuchi Y."/>
            <person name="Nakajima C."/>
            <person name="Starkova D.A."/>
            <person name="Mokrousov I."/>
            <person name="Narvskaya O."/>
            <person name="Yoshida S."/>
            <person name="Arikawa K."/>
            <person name="Nakanishi N."/>
            <person name="Osaki K."/>
            <person name="Nakagawa I."/>
            <person name="Ato M."/>
            <person name="Suzuki Y."/>
            <person name="Maruyama F."/>
        </authorList>
    </citation>
    <scope>NUCLEOTIDE SEQUENCE [LARGE SCALE GENOMIC DNA]</scope>
    <source>
        <strain evidence="2 3">OCU466</strain>
    </source>
</reference>
<organism evidence="2 3">
    <name type="scientific">Mycobacterium avium subsp. hominissuis</name>
    <dbReference type="NCBI Taxonomy" id="439334"/>
    <lineage>
        <taxon>Bacteria</taxon>
        <taxon>Bacillati</taxon>
        <taxon>Actinomycetota</taxon>
        <taxon>Actinomycetes</taxon>
        <taxon>Mycobacteriales</taxon>
        <taxon>Mycobacteriaceae</taxon>
        <taxon>Mycobacterium</taxon>
        <taxon>Mycobacterium avium complex (MAC)</taxon>
    </lineage>
</organism>
<protein>
    <submittedName>
        <fullName evidence="2">Uncharacterized protein</fullName>
    </submittedName>
</protein>
<proteinExistence type="predicted"/>
<evidence type="ECO:0000256" key="1">
    <source>
        <dbReference type="SAM" id="MobiDB-lite"/>
    </source>
</evidence>
<name>A0A2A3L386_MYCAV</name>
<dbReference type="EMBL" id="LBGZ01000132">
    <property type="protein sequence ID" value="PBJ30679.1"/>
    <property type="molecule type" value="Genomic_DNA"/>
</dbReference>
<comment type="caution">
    <text evidence="2">The sequence shown here is derived from an EMBL/GenBank/DDBJ whole genome shotgun (WGS) entry which is preliminary data.</text>
</comment>
<sequence length="61" mass="6371">MGAAPPHRYALHRRRRVSSAPLLLIATLCIVAGAVHERSTTSSLFAPTAAPMADRTSAGTS</sequence>